<accession>A0AAD4BTJ0</accession>
<protein>
    <submittedName>
        <fullName evidence="2">Uncharacterized protein</fullName>
    </submittedName>
</protein>
<reference evidence="2" key="2">
    <citation type="journal article" date="2020" name="Nat. Commun.">
        <title>Large-scale genome sequencing of mycorrhizal fungi provides insights into the early evolution of symbiotic traits.</title>
        <authorList>
            <person name="Miyauchi S."/>
            <person name="Kiss E."/>
            <person name="Kuo A."/>
            <person name="Drula E."/>
            <person name="Kohler A."/>
            <person name="Sanchez-Garcia M."/>
            <person name="Morin E."/>
            <person name="Andreopoulos B."/>
            <person name="Barry K.W."/>
            <person name="Bonito G."/>
            <person name="Buee M."/>
            <person name="Carver A."/>
            <person name="Chen C."/>
            <person name="Cichocki N."/>
            <person name="Clum A."/>
            <person name="Culley D."/>
            <person name="Crous P.W."/>
            <person name="Fauchery L."/>
            <person name="Girlanda M."/>
            <person name="Hayes R.D."/>
            <person name="Keri Z."/>
            <person name="LaButti K."/>
            <person name="Lipzen A."/>
            <person name="Lombard V."/>
            <person name="Magnuson J."/>
            <person name="Maillard F."/>
            <person name="Murat C."/>
            <person name="Nolan M."/>
            <person name="Ohm R.A."/>
            <person name="Pangilinan J."/>
            <person name="Pereira M.F."/>
            <person name="Perotto S."/>
            <person name="Peter M."/>
            <person name="Pfister S."/>
            <person name="Riley R."/>
            <person name="Sitrit Y."/>
            <person name="Stielow J.B."/>
            <person name="Szollosi G."/>
            <person name="Zifcakova L."/>
            <person name="Stursova M."/>
            <person name="Spatafora J.W."/>
            <person name="Tedersoo L."/>
            <person name="Vaario L.M."/>
            <person name="Yamada A."/>
            <person name="Yan M."/>
            <person name="Wang P."/>
            <person name="Xu J."/>
            <person name="Bruns T."/>
            <person name="Baldrian P."/>
            <person name="Vilgalys R."/>
            <person name="Dunand C."/>
            <person name="Henrissat B."/>
            <person name="Grigoriev I.V."/>
            <person name="Hibbett D."/>
            <person name="Nagy L.G."/>
            <person name="Martin F.M."/>
        </authorList>
    </citation>
    <scope>NUCLEOTIDE SEQUENCE</scope>
    <source>
        <strain evidence="2">BED1</strain>
    </source>
</reference>
<dbReference type="Proteomes" id="UP001194468">
    <property type="component" value="Unassembled WGS sequence"/>
</dbReference>
<dbReference type="AlphaFoldDB" id="A0AAD4BTJ0"/>
<organism evidence="2 3">
    <name type="scientific">Boletus edulis BED1</name>
    <dbReference type="NCBI Taxonomy" id="1328754"/>
    <lineage>
        <taxon>Eukaryota</taxon>
        <taxon>Fungi</taxon>
        <taxon>Dikarya</taxon>
        <taxon>Basidiomycota</taxon>
        <taxon>Agaricomycotina</taxon>
        <taxon>Agaricomycetes</taxon>
        <taxon>Agaricomycetidae</taxon>
        <taxon>Boletales</taxon>
        <taxon>Boletineae</taxon>
        <taxon>Boletaceae</taxon>
        <taxon>Boletoideae</taxon>
        <taxon>Boletus</taxon>
    </lineage>
</organism>
<evidence type="ECO:0000313" key="2">
    <source>
        <dbReference type="EMBL" id="KAF8439283.1"/>
    </source>
</evidence>
<reference evidence="2" key="1">
    <citation type="submission" date="2019-10" db="EMBL/GenBank/DDBJ databases">
        <authorList>
            <consortium name="DOE Joint Genome Institute"/>
            <person name="Kuo A."/>
            <person name="Miyauchi S."/>
            <person name="Kiss E."/>
            <person name="Drula E."/>
            <person name="Kohler A."/>
            <person name="Sanchez-Garcia M."/>
            <person name="Andreopoulos B."/>
            <person name="Barry K.W."/>
            <person name="Bonito G."/>
            <person name="Buee M."/>
            <person name="Carver A."/>
            <person name="Chen C."/>
            <person name="Cichocki N."/>
            <person name="Clum A."/>
            <person name="Culley D."/>
            <person name="Crous P.W."/>
            <person name="Fauchery L."/>
            <person name="Girlanda M."/>
            <person name="Hayes R."/>
            <person name="Keri Z."/>
            <person name="LaButti K."/>
            <person name="Lipzen A."/>
            <person name="Lombard V."/>
            <person name="Magnuson J."/>
            <person name="Maillard F."/>
            <person name="Morin E."/>
            <person name="Murat C."/>
            <person name="Nolan M."/>
            <person name="Ohm R."/>
            <person name="Pangilinan J."/>
            <person name="Pereira M."/>
            <person name="Perotto S."/>
            <person name="Peter M."/>
            <person name="Riley R."/>
            <person name="Sitrit Y."/>
            <person name="Stielow B."/>
            <person name="Szollosi G."/>
            <person name="Zifcakova L."/>
            <person name="Stursova M."/>
            <person name="Spatafora J.W."/>
            <person name="Tedersoo L."/>
            <person name="Vaario L.-M."/>
            <person name="Yamada A."/>
            <person name="Yan M."/>
            <person name="Wang P."/>
            <person name="Xu J."/>
            <person name="Bruns T."/>
            <person name="Baldrian P."/>
            <person name="Vilgalys R."/>
            <person name="Henrissat B."/>
            <person name="Grigoriev I.V."/>
            <person name="Hibbett D."/>
            <person name="Nagy L.G."/>
            <person name="Martin F.M."/>
        </authorList>
    </citation>
    <scope>NUCLEOTIDE SEQUENCE</scope>
    <source>
        <strain evidence="2">BED1</strain>
    </source>
</reference>
<name>A0AAD4BTJ0_BOLED</name>
<evidence type="ECO:0000256" key="1">
    <source>
        <dbReference type="SAM" id="MobiDB-lite"/>
    </source>
</evidence>
<sequence>MTSRSVSGEGRPQHASRTSTWSRFSLMCKRVWNSTLRHRSGAGEHRPHHESSTSAWTKLSRPWKRVWTLLRSGPGSGVERPQHESSTSPPYTSTQIEGLQTPDASNPDAQCTGQKQEEEPGPESQPQDGPSFLASAQEQGEEKKPGHGDQLQDGLSVLVSAQEQDKEIAIPGPADELQDGPSNSTHTIEDKRFIITSIRATDMALGLRRLPAGFYTAVHHSGLEWRTENKCSFVNNDVVQWDGQIQMRDSPPLPWVSPDRLFADH</sequence>
<feature type="compositionally biased region" description="Basic and acidic residues" evidence="1">
    <location>
        <begin position="41"/>
        <end position="51"/>
    </location>
</feature>
<feature type="region of interest" description="Disordered" evidence="1">
    <location>
        <begin position="1"/>
        <end position="20"/>
    </location>
</feature>
<feature type="region of interest" description="Disordered" evidence="1">
    <location>
        <begin position="73"/>
        <end position="151"/>
    </location>
</feature>
<keyword evidence="3" id="KW-1185">Reference proteome</keyword>
<evidence type="ECO:0000313" key="3">
    <source>
        <dbReference type="Proteomes" id="UP001194468"/>
    </source>
</evidence>
<feature type="region of interest" description="Disordered" evidence="1">
    <location>
        <begin position="38"/>
        <end position="57"/>
    </location>
</feature>
<proteinExistence type="predicted"/>
<feature type="compositionally biased region" description="Polar residues" evidence="1">
    <location>
        <begin position="84"/>
        <end position="112"/>
    </location>
</feature>
<gene>
    <name evidence="2" type="ORF">L210DRAFT_649304</name>
</gene>
<dbReference type="EMBL" id="WHUW01000014">
    <property type="protein sequence ID" value="KAF8439283.1"/>
    <property type="molecule type" value="Genomic_DNA"/>
</dbReference>
<comment type="caution">
    <text evidence="2">The sequence shown here is derived from an EMBL/GenBank/DDBJ whole genome shotgun (WGS) entry which is preliminary data.</text>
</comment>